<name>A0A0L8HGA2_OCTBM</name>
<proteinExistence type="predicted"/>
<dbReference type="AlphaFoldDB" id="A0A0L8HGA2"/>
<dbReference type="InterPro" id="IPR018586">
    <property type="entry name" value="Brinker_DNA-bd"/>
</dbReference>
<feature type="non-terminal residue" evidence="2">
    <location>
        <position position="173"/>
    </location>
</feature>
<accession>A0A0L8HGA2</accession>
<evidence type="ECO:0000259" key="1">
    <source>
        <dbReference type="Pfam" id="PF09607"/>
    </source>
</evidence>
<dbReference type="Pfam" id="PF09607">
    <property type="entry name" value="BrkDBD"/>
    <property type="match status" value="1"/>
</dbReference>
<feature type="domain" description="Brinker DNA-binding" evidence="1">
    <location>
        <begin position="10"/>
        <end position="48"/>
    </location>
</feature>
<protein>
    <recommendedName>
        <fullName evidence="1">Brinker DNA-binding domain-containing protein</fullName>
    </recommendedName>
</protein>
<organism evidence="2">
    <name type="scientific">Octopus bimaculoides</name>
    <name type="common">California two-spotted octopus</name>
    <dbReference type="NCBI Taxonomy" id="37653"/>
    <lineage>
        <taxon>Eukaryota</taxon>
        <taxon>Metazoa</taxon>
        <taxon>Spiralia</taxon>
        <taxon>Lophotrochozoa</taxon>
        <taxon>Mollusca</taxon>
        <taxon>Cephalopoda</taxon>
        <taxon>Coleoidea</taxon>
        <taxon>Octopodiformes</taxon>
        <taxon>Octopoda</taxon>
        <taxon>Incirrata</taxon>
        <taxon>Octopodidae</taxon>
        <taxon>Octopus</taxon>
    </lineage>
</organism>
<evidence type="ECO:0000313" key="2">
    <source>
        <dbReference type="EMBL" id="KOF88266.1"/>
    </source>
</evidence>
<dbReference type="EMBL" id="KQ418196">
    <property type="protein sequence ID" value="KOF88266.1"/>
    <property type="molecule type" value="Genomic_DNA"/>
</dbReference>
<gene>
    <name evidence="2" type="ORF">OCBIM_22015119mg</name>
</gene>
<dbReference type="STRING" id="37653.A0A0L8HGA2"/>
<sequence>MLFVNTKRKRNLYDITFKLKVVEYVKSHLNQAAEREFGVSEKMVRDWHTPFLDMVGTLTVDIKGKNTISVKTTGSDKAHFTTILACMADNMKLTPAVVFKRKTLVKEKFPKGMFKRPGVMLNSKSLLWDMLRAHLINSMNYRLKEHCTYQAVIPGGYTSVLQSLDMSVSKPFM</sequence>
<reference evidence="2" key="1">
    <citation type="submission" date="2015-07" db="EMBL/GenBank/DDBJ databases">
        <title>MeaNS - Measles Nucleotide Surveillance Program.</title>
        <authorList>
            <person name="Tran T."/>
            <person name="Druce J."/>
        </authorList>
    </citation>
    <scope>NUCLEOTIDE SEQUENCE</scope>
    <source>
        <strain evidence="2">UCB-OBI-ISO-001</strain>
        <tissue evidence="2">Gonad</tissue>
    </source>
</reference>